<protein>
    <submittedName>
        <fullName evidence="1">Uncharacterized protein</fullName>
    </submittedName>
</protein>
<name>A0A0I9WKF9_9ENTE</name>
<gene>
    <name evidence="1" type="ORF">B5E88_04660</name>
</gene>
<evidence type="ECO:0000313" key="1">
    <source>
        <dbReference type="EMBL" id="OUQ10733.1"/>
    </source>
</evidence>
<dbReference type="EMBL" id="NFLC01000007">
    <property type="protein sequence ID" value="OUQ10733.1"/>
    <property type="molecule type" value="Genomic_DNA"/>
</dbReference>
<reference evidence="2" key="1">
    <citation type="submission" date="2017-04" db="EMBL/GenBank/DDBJ databases">
        <title>Function of individual gut microbiota members based on whole genome sequencing of pure cultures obtained from chicken caecum.</title>
        <authorList>
            <person name="Medvecky M."/>
            <person name="Cejkova D."/>
            <person name="Polansky O."/>
            <person name="Karasova D."/>
            <person name="Kubasova T."/>
            <person name="Cizek A."/>
            <person name="Rychlik I."/>
        </authorList>
    </citation>
    <scope>NUCLEOTIDE SEQUENCE [LARGE SCALE GENOMIC DNA]</scope>
    <source>
        <strain evidence="2">An144</strain>
    </source>
</reference>
<dbReference type="RefSeq" id="WP_047341250.1">
    <property type="nucleotide sequence ID" value="NZ_LDEB01000012.1"/>
</dbReference>
<dbReference type="AlphaFoldDB" id="A0A0I9WKF9"/>
<sequence length="199" mass="23410">MKGTVEKGVKEEVAMTWVCMSAIANMNHIQLNYREYELDRVEAYRDIYDEQRFHSALISLSPYSATHEAKKNMKLGKMYRYLRMFSSGNTQVKHDQLQENQVVFPTVIQQKANESDLLYYNYFVRVFELAMKNEVKYLVLDISKYKIVNVQAFVKEVFQVVKAFKNDFDSITFALDETVQNTQVYLALKSELDPFVFKD</sequence>
<evidence type="ECO:0000313" key="2">
    <source>
        <dbReference type="Proteomes" id="UP000196074"/>
    </source>
</evidence>
<accession>A0A0I9WKF9</accession>
<dbReference type="Proteomes" id="UP000196074">
    <property type="component" value="Unassembled WGS sequence"/>
</dbReference>
<organism evidence="1 2">
    <name type="scientific">Enterococcus cecorum</name>
    <dbReference type="NCBI Taxonomy" id="44008"/>
    <lineage>
        <taxon>Bacteria</taxon>
        <taxon>Bacillati</taxon>
        <taxon>Bacillota</taxon>
        <taxon>Bacilli</taxon>
        <taxon>Lactobacillales</taxon>
        <taxon>Enterococcaceae</taxon>
        <taxon>Enterococcus</taxon>
    </lineage>
</organism>
<comment type="caution">
    <text evidence="1">The sequence shown here is derived from an EMBL/GenBank/DDBJ whole genome shotgun (WGS) entry which is preliminary data.</text>
</comment>
<proteinExistence type="predicted"/>